<dbReference type="Pfam" id="PF07883">
    <property type="entry name" value="Cupin_2"/>
    <property type="match status" value="1"/>
</dbReference>
<evidence type="ECO:0000313" key="2">
    <source>
        <dbReference type="EMBL" id="MCU7550293.1"/>
    </source>
</evidence>
<dbReference type="InterPro" id="IPR014710">
    <property type="entry name" value="RmlC-like_jellyroll"/>
</dbReference>
<reference evidence="2" key="1">
    <citation type="submission" date="2022-09" db="EMBL/GenBank/DDBJ databases">
        <authorList>
            <person name="Yuan C."/>
            <person name="Ke Z."/>
        </authorList>
    </citation>
    <scope>NUCLEOTIDE SEQUENCE</scope>
    <source>
        <strain evidence="2">LB-8</strain>
    </source>
</reference>
<dbReference type="InterPro" id="IPR052535">
    <property type="entry name" value="Bacilysin_H2HPP_isomerase"/>
</dbReference>
<proteinExistence type="predicted"/>
<dbReference type="InterPro" id="IPR013096">
    <property type="entry name" value="Cupin_2"/>
</dbReference>
<dbReference type="Proteomes" id="UP001155483">
    <property type="component" value="Unassembled WGS sequence"/>
</dbReference>
<evidence type="ECO:0000313" key="3">
    <source>
        <dbReference type="Proteomes" id="UP001155483"/>
    </source>
</evidence>
<dbReference type="AlphaFoldDB" id="A0A9X2XZB2"/>
<dbReference type="RefSeq" id="WP_279297732.1">
    <property type="nucleotide sequence ID" value="NZ_JAOTIF010000011.1"/>
</dbReference>
<dbReference type="Gene3D" id="2.60.120.10">
    <property type="entry name" value="Jelly Rolls"/>
    <property type="match status" value="1"/>
</dbReference>
<reference evidence="2" key="2">
    <citation type="submission" date="2023-04" db="EMBL/GenBank/DDBJ databases">
        <title>Paracnuella aquatica gen. nov., sp. nov., a member of the family Chitinophagaceae isolated from a hot spring.</title>
        <authorList>
            <person name="Wang C."/>
        </authorList>
    </citation>
    <scope>NUCLEOTIDE SEQUENCE</scope>
    <source>
        <strain evidence="2">LB-8</strain>
    </source>
</reference>
<organism evidence="2 3">
    <name type="scientific">Paraflavisolibacter caeni</name>
    <dbReference type="NCBI Taxonomy" id="2982496"/>
    <lineage>
        <taxon>Bacteria</taxon>
        <taxon>Pseudomonadati</taxon>
        <taxon>Bacteroidota</taxon>
        <taxon>Chitinophagia</taxon>
        <taxon>Chitinophagales</taxon>
        <taxon>Chitinophagaceae</taxon>
        <taxon>Paraflavisolibacter</taxon>
    </lineage>
</organism>
<protein>
    <submittedName>
        <fullName evidence="2">Cupin domain-containing protein</fullName>
    </submittedName>
</protein>
<comment type="caution">
    <text evidence="2">The sequence shown here is derived from an EMBL/GenBank/DDBJ whole genome shotgun (WGS) entry which is preliminary data.</text>
</comment>
<dbReference type="PANTHER" id="PTHR40112">
    <property type="entry name" value="H2HPP ISOMERASE"/>
    <property type="match status" value="1"/>
</dbReference>
<feature type="domain" description="Cupin type-2" evidence="1">
    <location>
        <begin position="36"/>
        <end position="94"/>
    </location>
</feature>
<gene>
    <name evidence="2" type="ORF">OCK74_14315</name>
</gene>
<name>A0A9X2XZB2_9BACT</name>
<sequence length="109" mass="12411">MNKAFQEEEALEWKTVAPGVRRKIMNYDPNVMMVKVQFEKDAVGDLHQHPHIQSSYVAEGKFDVTINGNTKQLQKGDTFFVESNLVHGVVCKEAGILIDVFNPCREDFL</sequence>
<dbReference type="PIRSF" id="PIRSF029883">
    <property type="entry name" value="KdgF"/>
    <property type="match status" value="1"/>
</dbReference>
<evidence type="ECO:0000259" key="1">
    <source>
        <dbReference type="Pfam" id="PF07883"/>
    </source>
</evidence>
<keyword evidence="3" id="KW-1185">Reference proteome</keyword>
<dbReference type="EMBL" id="JAOTIF010000011">
    <property type="protein sequence ID" value="MCU7550293.1"/>
    <property type="molecule type" value="Genomic_DNA"/>
</dbReference>
<accession>A0A9X2XZB2</accession>
<dbReference type="CDD" id="cd02238">
    <property type="entry name" value="cupin_KdgF"/>
    <property type="match status" value="1"/>
</dbReference>
<dbReference type="InterPro" id="IPR025499">
    <property type="entry name" value="KdgF"/>
</dbReference>
<dbReference type="PANTHER" id="PTHR40112:SF1">
    <property type="entry name" value="H2HPP ISOMERASE"/>
    <property type="match status" value="1"/>
</dbReference>
<dbReference type="SUPFAM" id="SSF51182">
    <property type="entry name" value="RmlC-like cupins"/>
    <property type="match status" value="1"/>
</dbReference>
<dbReference type="InterPro" id="IPR011051">
    <property type="entry name" value="RmlC_Cupin_sf"/>
</dbReference>